<sequence>MAGIDVHPVAKRQVTIKEGVEQLADQFSLAALAKQIGVPTARLNSVSPMNRANGLLLCCASNSNSEMCSGVCLGECMICLRT</sequence>
<keyword evidence="2" id="KW-1185">Reference proteome</keyword>
<accession>A0A0A1YGA6</accession>
<dbReference type="AlphaFoldDB" id="A0A0A1YGA6"/>
<name>A0A0A1YGA6_9PSED</name>
<comment type="caution">
    <text evidence="1">The sequence shown here is derived from an EMBL/GenBank/DDBJ whole genome shotgun (WGS) entry which is preliminary data.</text>
</comment>
<proteinExistence type="predicted"/>
<evidence type="ECO:0000313" key="1">
    <source>
        <dbReference type="EMBL" id="KFX68116.1"/>
    </source>
</evidence>
<reference evidence="1 2" key="1">
    <citation type="journal article" date="2014" name="Genome Announc.">
        <title>Draft Genome Sequence of Petroleum Oil-Degrading Marine Bacterium Pseudomonas taeanensis Strain MS-3, Isolated from a Crude Oil-Contaminated Seashore.</title>
        <authorList>
            <person name="Lee S.Y."/>
            <person name="Kim S.H."/>
            <person name="Lee D.G."/>
            <person name="Shin S."/>
            <person name="Yun S.H."/>
            <person name="Choi C.W."/>
            <person name="Chung Y.H."/>
            <person name="Choi J.S."/>
            <person name="Kahng H.Y."/>
            <person name="Kim S.I."/>
        </authorList>
    </citation>
    <scope>NUCLEOTIDE SEQUENCE [LARGE SCALE GENOMIC DNA]</scope>
    <source>
        <strain evidence="1 2">MS-3</strain>
    </source>
</reference>
<gene>
    <name evidence="1" type="ORF">TMS3_0120440</name>
</gene>
<protein>
    <submittedName>
        <fullName evidence="1">Uncharacterized protein</fullName>
    </submittedName>
</protein>
<dbReference type="Proteomes" id="UP000030063">
    <property type="component" value="Unassembled WGS sequence"/>
</dbReference>
<evidence type="ECO:0000313" key="2">
    <source>
        <dbReference type="Proteomes" id="UP000030063"/>
    </source>
</evidence>
<dbReference type="EMBL" id="AWSQ01000008">
    <property type="protein sequence ID" value="KFX68116.1"/>
    <property type="molecule type" value="Genomic_DNA"/>
</dbReference>
<organism evidence="1 2">
    <name type="scientific">Pseudomonas taeanensis MS-3</name>
    <dbReference type="NCBI Taxonomy" id="1395571"/>
    <lineage>
        <taxon>Bacteria</taxon>
        <taxon>Pseudomonadati</taxon>
        <taxon>Pseudomonadota</taxon>
        <taxon>Gammaproteobacteria</taxon>
        <taxon>Pseudomonadales</taxon>
        <taxon>Pseudomonadaceae</taxon>
        <taxon>Pseudomonas</taxon>
    </lineage>
</organism>